<reference evidence="1 2" key="1">
    <citation type="submission" date="2014-04" db="EMBL/GenBank/DDBJ databases">
        <authorList>
            <consortium name="DOE Joint Genome Institute"/>
            <person name="Kuo A."/>
            <person name="Kohler A."/>
            <person name="Nagy L.G."/>
            <person name="Floudas D."/>
            <person name="Copeland A."/>
            <person name="Barry K.W."/>
            <person name="Cichocki N."/>
            <person name="Veneault-Fourrey C."/>
            <person name="LaButti K."/>
            <person name="Lindquist E.A."/>
            <person name="Lipzen A."/>
            <person name="Lundell T."/>
            <person name="Morin E."/>
            <person name="Murat C."/>
            <person name="Sun H."/>
            <person name="Tunlid A."/>
            <person name="Henrissat B."/>
            <person name="Grigoriev I.V."/>
            <person name="Hibbett D.S."/>
            <person name="Martin F."/>
            <person name="Nordberg H.P."/>
            <person name="Cantor M.N."/>
            <person name="Hua S.X."/>
        </authorList>
    </citation>
    <scope>NUCLEOTIDE SEQUENCE [LARGE SCALE GENOMIC DNA]</scope>
    <source>
        <strain evidence="1 2">Foug A</strain>
    </source>
</reference>
<dbReference type="Proteomes" id="UP000053989">
    <property type="component" value="Unassembled WGS sequence"/>
</dbReference>
<accession>A0A0C3CNM4</accession>
<name>A0A0C3CNM4_9AGAM</name>
<gene>
    <name evidence="1" type="ORF">SCLCIDRAFT_34522</name>
</gene>
<evidence type="ECO:0000313" key="1">
    <source>
        <dbReference type="EMBL" id="KIM50215.1"/>
    </source>
</evidence>
<sequence length="62" mass="7157">MLKDGPKTCCFTQNRELQLIMQLHATGCQRFGCSPSKIQKFHNQLQSGCLKKRQKDWTGPDF</sequence>
<evidence type="ECO:0000313" key="2">
    <source>
        <dbReference type="Proteomes" id="UP000053989"/>
    </source>
</evidence>
<dbReference type="EMBL" id="KN822593">
    <property type="protein sequence ID" value="KIM50215.1"/>
    <property type="molecule type" value="Genomic_DNA"/>
</dbReference>
<dbReference type="HOGENOM" id="CLU_2905497_0_0_1"/>
<keyword evidence="2" id="KW-1185">Reference proteome</keyword>
<dbReference type="AlphaFoldDB" id="A0A0C3CNM4"/>
<reference evidence="2" key="2">
    <citation type="submission" date="2015-01" db="EMBL/GenBank/DDBJ databases">
        <title>Evolutionary Origins and Diversification of the Mycorrhizal Mutualists.</title>
        <authorList>
            <consortium name="DOE Joint Genome Institute"/>
            <consortium name="Mycorrhizal Genomics Consortium"/>
            <person name="Kohler A."/>
            <person name="Kuo A."/>
            <person name="Nagy L.G."/>
            <person name="Floudas D."/>
            <person name="Copeland A."/>
            <person name="Barry K.W."/>
            <person name="Cichocki N."/>
            <person name="Veneault-Fourrey C."/>
            <person name="LaButti K."/>
            <person name="Lindquist E.A."/>
            <person name="Lipzen A."/>
            <person name="Lundell T."/>
            <person name="Morin E."/>
            <person name="Murat C."/>
            <person name="Riley R."/>
            <person name="Ohm R."/>
            <person name="Sun H."/>
            <person name="Tunlid A."/>
            <person name="Henrissat B."/>
            <person name="Grigoriev I.V."/>
            <person name="Hibbett D.S."/>
            <person name="Martin F."/>
        </authorList>
    </citation>
    <scope>NUCLEOTIDE SEQUENCE [LARGE SCALE GENOMIC DNA]</scope>
    <source>
        <strain evidence="2">Foug A</strain>
    </source>
</reference>
<dbReference type="InParanoid" id="A0A0C3CNM4"/>
<protein>
    <submittedName>
        <fullName evidence="1">Uncharacterized protein</fullName>
    </submittedName>
</protein>
<proteinExistence type="predicted"/>
<organism evidence="1 2">
    <name type="scientific">Scleroderma citrinum Foug A</name>
    <dbReference type="NCBI Taxonomy" id="1036808"/>
    <lineage>
        <taxon>Eukaryota</taxon>
        <taxon>Fungi</taxon>
        <taxon>Dikarya</taxon>
        <taxon>Basidiomycota</taxon>
        <taxon>Agaricomycotina</taxon>
        <taxon>Agaricomycetes</taxon>
        <taxon>Agaricomycetidae</taxon>
        <taxon>Boletales</taxon>
        <taxon>Sclerodermatineae</taxon>
        <taxon>Sclerodermataceae</taxon>
        <taxon>Scleroderma</taxon>
    </lineage>
</organism>